<dbReference type="EMBL" id="CP053383">
    <property type="protein sequence ID" value="QTP59570.1"/>
    <property type="molecule type" value="Genomic_DNA"/>
</dbReference>
<evidence type="ECO:0008006" key="3">
    <source>
        <dbReference type="Google" id="ProtNLM"/>
    </source>
</evidence>
<gene>
    <name evidence="1" type="ORF">HNO53_13085</name>
</gene>
<name>A0ABX7WHG1_9GAMM</name>
<evidence type="ECO:0000313" key="2">
    <source>
        <dbReference type="Proteomes" id="UP000671845"/>
    </source>
</evidence>
<organism evidence="1 2">
    <name type="scientific">Halomonas sulfidivorans</name>
    <dbReference type="NCBI Taxonomy" id="2733488"/>
    <lineage>
        <taxon>Bacteria</taxon>
        <taxon>Pseudomonadati</taxon>
        <taxon>Pseudomonadota</taxon>
        <taxon>Gammaproteobacteria</taxon>
        <taxon>Oceanospirillales</taxon>
        <taxon>Halomonadaceae</taxon>
        <taxon>Halomonas</taxon>
    </lineage>
</organism>
<keyword evidence="2" id="KW-1185">Reference proteome</keyword>
<dbReference type="Proteomes" id="UP000671845">
    <property type="component" value="Chromosome"/>
</dbReference>
<accession>A0ABX7WHG1</accession>
<dbReference type="RefSeq" id="WP_209472738.1">
    <property type="nucleotide sequence ID" value="NZ_CP053383.1"/>
</dbReference>
<sequence>MSYEVKYHLHGNGHNHNVVIKTDPRQFRGDIRVKFKVEIIITDLTRMENAKFEFTTTHRFSTRTLAEIVTKDLRMIKRYMVLQEEIRELEAYHNYSHAAIMGCIKSFLAHLDNVIEADVGQKLAGNTK</sequence>
<reference evidence="1 2" key="1">
    <citation type="journal article" date="2021" name="Front. Microbiol.">
        <title>Aerobic Denitrification and Heterotrophic Sulfur Oxidation in the Genus Halomonas Revealed by Six Novel Species Characterizations and Genome-Based Analysis.</title>
        <authorList>
            <person name="Wang L."/>
            <person name="Shao Z."/>
        </authorList>
    </citation>
    <scope>NUCLEOTIDE SEQUENCE [LARGE SCALE GENOMIC DNA]</scope>
    <source>
        <strain evidence="1 2">MCCC 1A13718</strain>
    </source>
</reference>
<evidence type="ECO:0000313" key="1">
    <source>
        <dbReference type="EMBL" id="QTP59570.1"/>
    </source>
</evidence>
<proteinExistence type="predicted"/>
<protein>
    <recommendedName>
        <fullName evidence="3">DUF5405 domain-containing protein</fullName>
    </recommendedName>
</protein>